<name>V5TXB4_9ENTR</name>
<evidence type="ECO:0000313" key="1">
    <source>
        <dbReference type="EMBL" id="AHB69783.1"/>
    </source>
</evidence>
<dbReference type="AlphaFoldDB" id="V5TXB4"/>
<accession>V5TXB4</accession>
<dbReference type="EMBL" id="CP006731">
    <property type="protein sequence ID" value="AHB69783.1"/>
    <property type="molecule type" value="Genomic_DNA"/>
</dbReference>
<dbReference type="HOGENOM" id="CLU_3268832_0_0_6"/>
<dbReference type="KEGG" id="csi:P262_02002"/>
<organism evidence="1 2">
    <name type="scientific">Cronobacter malonaticus</name>
    <dbReference type="NCBI Taxonomy" id="413503"/>
    <lineage>
        <taxon>Bacteria</taxon>
        <taxon>Pseudomonadati</taxon>
        <taxon>Pseudomonadota</taxon>
        <taxon>Gammaproteobacteria</taxon>
        <taxon>Enterobacterales</taxon>
        <taxon>Enterobacteriaceae</taxon>
        <taxon>Cronobacter</taxon>
    </lineage>
</organism>
<sequence length="41" mass="4838">MINLDFIAFFRLFLVQIVTAKINKLTKINFHETQSIKIKSL</sequence>
<dbReference type="Proteomes" id="UP000018545">
    <property type="component" value="Chromosome"/>
</dbReference>
<dbReference type="PATRIC" id="fig|1401659.3.peg.1412"/>
<evidence type="ECO:0000313" key="2">
    <source>
        <dbReference type="Proteomes" id="UP000018545"/>
    </source>
</evidence>
<proteinExistence type="predicted"/>
<gene>
    <name evidence="1" type="ORF">P262_02002</name>
</gene>
<protein>
    <submittedName>
        <fullName evidence="1">Uncharacterized protein</fullName>
    </submittedName>
</protein>
<reference evidence="1 2" key="1">
    <citation type="journal article" date="2014" name="Genome Announc.">
        <title>Complete Genome Sequence of Cronobacter sakazakii Strain CMCC 45402.</title>
        <authorList>
            <person name="Zhao Z."/>
            <person name="Wang L."/>
            <person name="Wang B."/>
            <person name="Liang H."/>
            <person name="Ye Q."/>
            <person name="Zeng M."/>
        </authorList>
    </citation>
    <scope>NUCLEOTIDE SEQUENCE [LARGE SCALE GENOMIC DNA]</scope>
    <source>
        <strain evidence="2">45402</strain>
    </source>
</reference>